<proteinExistence type="predicted"/>
<dbReference type="InterPro" id="IPR037523">
    <property type="entry name" value="VOC_core"/>
</dbReference>
<dbReference type="PANTHER" id="PTHR46036">
    <property type="entry name" value="LACTOYLGLUTATHIONE LYASE"/>
    <property type="match status" value="1"/>
</dbReference>
<dbReference type="GO" id="GO:0004462">
    <property type="term" value="F:lactoylglutathione lyase activity"/>
    <property type="evidence" value="ECO:0007669"/>
    <property type="project" value="TreeGrafter"/>
</dbReference>
<dbReference type="InterPro" id="IPR029068">
    <property type="entry name" value="Glyas_Bleomycin-R_OHBP_Dase"/>
</dbReference>
<dbReference type="EMBL" id="NEXH01000008">
    <property type="protein sequence ID" value="PSN95595.1"/>
    <property type="molecule type" value="Genomic_DNA"/>
</dbReference>
<name>A0A2R6BAG6_9ARCH</name>
<dbReference type="AlphaFoldDB" id="A0A2R6BAG6"/>
<dbReference type="PANTHER" id="PTHR46036:SF5">
    <property type="entry name" value="LACTOYLGLUTATHIONE LYASE"/>
    <property type="match status" value="1"/>
</dbReference>
<sequence>MVIVKLECALFPLLTWWAGLRLLHTSITVKDMDESIRFYTEKLGLTLLARREIKQNNAEIAFLGAPNTDHRIELTWWRGKTDYSEGDQLDHIAFGVEDLDQTVRRMKELGVEIAKEPYTLGSSRIAFIKDPNGIWLELIEQKQ</sequence>
<dbReference type="GO" id="GO:0005737">
    <property type="term" value="C:cytoplasm"/>
    <property type="evidence" value="ECO:0007669"/>
    <property type="project" value="TreeGrafter"/>
</dbReference>
<dbReference type="PROSITE" id="PS51819">
    <property type="entry name" value="VOC"/>
    <property type="match status" value="1"/>
</dbReference>
<evidence type="ECO:0000313" key="2">
    <source>
        <dbReference type="EMBL" id="PSN95595.1"/>
    </source>
</evidence>
<organism evidence="2 3">
    <name type="scientific">Candidatus Marsarchaeota G2 archaeon ECH_B_2</name>
    <dbReference type="NCBI Taxonomy" id="1978160"/>
    <lineage>
        <taxon>Archaea</taxon>
        <taxon>Candidatus Marsarchaeota</taxon>
        <taxon>Candidatus Marsarchaeota group 2</taxon>
    </lineage>
</organism>
<accession>A0A2R6BAG6</accession>
<dbReference type="Pfam" id="PF00903">
    <property type="entry name" value="Glyoxalase"/>
    <property type="match status" value="1"/>
</dbReference>
<protein>
    <recommendedName>
        <fullName evidence="1">VOC domain-containing protein</fullName>
    </recommendedName>
</protein>
<comment type="caution">
    <text evidence="2">The sequence shown here is derived from an EMBL/GenBank/DDBJ whole genome shotgun (WGS) entry which is preliminary data.</text>
</comment>
<feature type="domain" description="VOC" evidence="1">
    <location>
        <begin position="21"/>
        <end position="141"/>
    </location>
</feature>
<dbReference type="InterPro" id="IPR004360">
    <property type="entry name" value="Glyas_Fos-R_dOase_dom"/>
</dbReference>
<dbReference type="Gene3D" id="3.10.180.10">
    <property type="entry name" value="2,3-Dihydroxybiphenyl 1,2-Dioxygenase, domain 1"/>
    <property type="match status" value="1"/>
</dbReference>
<reference evidence="2 3" key="1">
    <citation type="submission" date="2017-04" db="EMBL/GenBank/DDBJ databases">
        <title>Novel microbial lineages endemic to geothermal iron-oxide mats fill important gaps in the evolutionary history of Archaea.</title>
        <authorList>
            <person name="Jay Z.J."/>
            <person name="Beam J.P."/>
            <person name="Dlakic M."/>
            <person name="Rusch D.B."/>
            <person name="Kozubal M.A."/>
            <person name="Inskeep W.P."/>
        </authorList>
    </citation>
    <scope>NUCLEOTIDE SEQUENCE [LARGE SCALE GENOMIC DNA]</scope>
    <source>
        <strain evidence="2">ECH_B_2</strain>
    </source>
</reference>
<evidence type="ECO:0000259" key="1">
    <source>
        <dbReference type="PROSITE" id="PS51819"/>
    </source>
</evidence>
<evidence type="ECO:0000313" key="3">
    <source>
        <dbReference type="Proteomes" id="UP000241284"/>
    </source>
</evidence>
<dbReference type="SUPFAM" id="SSF54593">
    <property type="entry name" value="Glyoxalase/Bleomycin resistance protein/Dihydroxybiphenyl dioxygenase"/>
    <property type="match status" value="1"/>
</dbReference>
<dbReference type="Proteomes" id="UP000241284">
    <property type="component" value="Unassembled WGS sequence"/>
</dbReference>
<dbReference type="GO" id="GO:0019243">
    <property type="term" value="P:methylglyoxal catabolic process to D-lactate via S-lactoyl-glutathione"/>
    <property type="evidence" value="ECO:0007669"/>
    <property type="project" value="TreeGrafter"/>
</dbReference>
<gene>
    <name evidence="2" type="ORF">B9Q06_05285</name>
</gene>